<organism evidence="1 2">
    <name type="scientific">Corynebacterium choanae</name>
    <dbReference type="NCBI Taxonomy" id="1862358"/>
    <lineage>
        <taxon>Bacteria</taxon>
        <taxon>Bacillati</taxon>
        <taxon>Actinomycetota</taxon>
        <taxon>Actinomycetes</taxon>
        <taxon>Mycobacteriales</taxon>
        <taxon>Corynebacteriaceae</taxon>
        <taxon>Corynebacterium</taxon>
    </lineage>
</organism>
<proteinExistence type="predicted"/>
<protein>
    <submittedName>
        <fullName evidence="1">Uncharacterized protein</fullName>
    </submittedName>
</protein>
<dbReference type="Proteomes" id="UP000269019">
    <property type="component" value="Chromosome"/>
</dbReference>
<dbReference type="EMBL" id="CP033896">
    <property type="protein sequence ID" value="AZA13297.1"/>
    <property type="molecule type" value="Genomic_DNA"/>
</dbReference>
<sequence length="74" mass="8194">MFTTVAVLAAQDSRGSVGIFSCDNSSPVGAAAGWLRVWLHNESELRLRQRKRPLQHQWLQRPFAVVYLSAQGAG</sequence>
<accession>A0A3G6J5H6</accession>
<name>A0A3G6J5H6_9CORY</name>
<evidence type="ECO:0000313" key="1">
    <source>
        <dbReference type="EMBL" id="AZA13297.1"/>
    </source>
</evidence>
<evidence type="ECO:0000313" key="2">
    <source>
        <dbReference type="Proteomes" id="UP000269019"/>
    </source>
</evidence>
<dbReference type="AlphaFoldDB" id="A0A3G6J5H6"/>
<reference evidence="1 2" key="1">
    <citation type="submission" date="2018-11" db="EMBL/GenBank/DDBJ databases">
        <authorList>
            <person name="Kleinhagauer T."/>
            <person name="Glaeser S.P."/>
            <person name="Spergser J."/>
            <person name="Ruckert C."/>
            <person name="Kaempfer P."/>
            <person name="Busse H.-J."/>
        </authorList>
    </citation>
    <scope>NUCLEOTIDE SEQUENCE [LARGE SCALE GENOMIC DNA]</scope>
    <source>
        <strain evidence="1 2">200CH</strain>
    </source>
</reference>
<dbReference type="KEGG" id="ccho:CCHOA_04445"/>
<gene>
    <name evidence="1" type="ORF">CCHOA_04445</name>
</gene>
<keyword evidence="2" id="KW-1185">Reference proteome</keyword>